<dbReference type="AlphaFoldDB" id="A0A1F5K9P8"/>
<dbReference type="EMBL" id="MFDE01000040">
    <property type="protein sequence ID" value="OGE37535.1"/>
    <property type="molecule type" value="Genomic_DNA"/>
</dbReference>
<evidence type="ECO:0000256" key="1">
    <source>
        <dbReference type="SAM" id="MobiDB-lite"/>
    </source>
</evidence>
<name>A0A1F5K9P8_9BACT</name>
<comment type="caution">
    <text evidence="2">The sequence shown here is derived from an EMBL/GenBank/DDBJ whole genome shotgun (WGS) entry which is preliminary data.</text>
</comment>
<dbReference type="Proteomes" id="UP000176527">
    <property type="component" value="Unassembled WGS sequence"/>
</dbReference>
<evidence type="ECO:0000313" key="2">
    <source>
        <dbReference type="EMBL" id="OGE37535.1"/>
    </source>
</evidence>
<protein>
    <submittedName>
        <fullName evidence="2">Uncharacterized protein</fullName>
    </submittedName>
</protein>
<accession>A0A1F5K9P8</accession>
<evidence type="ECO:0000313" key="3">
    <source>
        <dbReference type="Proteomes" id="UP000176527"/>
    </source>
</evidence>
<feature type="region of interest" description="Disordered" evidence="1">
    <location>
        <begin position="77"/>
        <end position="100"/>
    </location>
</feature>
<organism evidence="2 3">
    <name type="scientific">Candidatus Daviesbacteria bacterium RIFCSPHIGHO2_12_FULL_37_11</name>
    <dbReference type="NCBI Taxonomy" id="1797777"/>
    <lineage>
        <taxon>Bacteria</taxon>
        <taxon>Candidatus Daviesiibacteriota</taxon>
    </lineage>
</organism>
<proteinExistence type="predicted"/>
<gene>
    <name evidence="2" type="ORF">A3F00_05095</name>
</gene>
<sequence length="100" mass="11714">MEPKELEIPEGWKGMTDTLPVVDLKTVEVDETRGLLRQTYKLFPFNDQVWEMLYYFDSNNKVVCARSIMDLNRPINSYPRHQNNPPGGYKESSICPEYLL</sequence>
<reference evidence="2 3" key="1">
    <citation type="journal article" date="2016" name="Nat. Commun.">
        <title>Thousands of microbial genomes shed light on interconnected biogeochemical processes in an aquifer system.</title>
        <authorList>
            <person name="Anantharaman K."/>
            <person name="Brown C.T."/>
            <person name="Hug L.A."/>
            <person name="Sharon I."/>
            <person name="Castelle C.J."/>
            <person name="Probst A.J."/>
            <person name="Thomas B.C."/>
            <person name="Singh A."/>
            <person name="Wilkins M.J."/>
            <person name="Karaoz U."/>
            <person name="Brodie E.L."/>
            <person name="Williams K.H."/>
            <person name="Hubbard S.S."/>
            <person name="Banfield J.F."/>
        </authorList>
    </citation>
    <scope>NUCLEOTIDE SEQUENCE [LARGE SCALE GENOMIC DNA]</scope>
</reference>